<dbReference type="HOGENOM" id="CLU_155922_1_0_5"/>
<dbReference type="PATRIC" id="fig|1029756.8.peg.1246"/>
<name>V5SDA8_9HYPH</name>
<reference evidence="3 4" key="1">
    <citation type="journal article" date="2014" name="Genome Announc.">
        <title>Complete Genome Sequence of Hyphomicrobium nitrativorans Strain NL23, a Denitrifying Bacterium Isolated from Biofilm of a Methanol-Fed Denitrification System Treating Seawater at the Montreal Biodome.</title>
        <authorList>
            <person name="Martineau C."/>
            <person name="Villeneuve C."/>
            <person name="Mauffrey F."/>
            <person name="Villemur R."/>
        </authorList>
    </citation>
    <scope>NUCLEOTIDE SEQUENCE [LARGE SCALE GENOMIC DNA]</scope>
    <source>
        <strain evidence="3">NL23</strain>
    </source>
</reference>
<feature type="chain" id="PRO_5004741588" evidence="1">
    <location>
        <begin position="28"/>
        <end position="108"/>
    </location>
</feature>
<evidence type="ECO:0000313" key="4">
    <source>
        <dbReference type="Proteomes" id="UP000018542"/>
    </source>
</evidence>
<dbReference type="Pfam" id="PF00050">
    <property type="entry name" value="Kazal_1"/>
    <property type="match status" value="1"/>
</dbReference>
<dbReference type="OrthoDB" id="9800302at2"/>
<gene>
    <name evidence="3" type="ORF">W911_05940</name>
</gene>
<proteinExistence type="predicted"/>
<dbReference type="InterPro" id="IPR002350">
    <property type="entry name" value="Kazal_dom"/>
</dbReference>
<dbReference type="SMART" id="SM00280">
    <property type="entry name" value="KAZAL"/>
    <property type="match status" value="1"/>
</dbReference>
<feature type="domain" description="Kazal-like" evidence="2">
    <location>
        <begin position="59"/>
        <end position="108"/>
    </location>
</feature>
<dbReference type="EMBL" id="CP006912">
    <property type="protein sequence ID" value="AHB48045.1"/>
    <property type="molecule type" value="Genomic_DNA"/>
</dbReference>
<evidence type="ECO:0000256" key="1">
    <source>
        <dbReference type="SAM" id="SignalP"/>
    </source>
</evidence>
<dbReference type="KEGG" id="hni:W911_05940"/>
<keyword evidence="4" id="KW-1185">Reference proteome</keyword>
<dbReference type="Gene3D" id="3.30.60.30">
    <property type="match status" value="1"/>
</dbReference>
<feature type="signal peptide" evidence="1">
    <location>
        <begin position="1"/>
        <end position="27"/>
    </location>
</feature>
<dbReference type="Proteomes" id="UP000018542">
    <property type="component" value="Chromosome"/>
</dbReference>
<accession>V5SDA8</accession>
<dbReference type="PROSITE" id="PS51465">
    <property type="entry name" value="KAZAL_2"/>
    <property type="match status" value="1"/>
</dbReference>
<dbReference type="RefSeq" id="WP_023786587.1">
    <property type="nucleotide sequence ID" value="NC_022997.1"/>
</dbReference>
<dbReference type="SUPFAM" id="SSF100895">
    <property type="entry name" value="Kazal-type serine protease inhibitors"/>
    <property type="match status" value="1"/>
</dbReference>
<dbReference type="MEROPS" id="I01.046"/>
<evidence type="ECO:0000313" key="3">
    <source>
        <dbReference type="EMBL" id="AHB48045.1"/>
    </source>
</evidence>
<protein>
    <submittedName>
        <fullName evidence="3">Kazal-type serine protease inhibitor family protein</fullName>
    </submittedName>
</protein>
<dbReference type="AlphaFoldDB" id="V5SDA8"/>
<evidence type="ECO:0000259" key="2">
    <source>
        <dbReference type="PROSITE" id="PS51465"/>
    </source>
</evidence>
<sequence length="108" mass="11239">MRAIARTKQSLWPAVALLLLATGPAAAQSGEGQACGGIDGPSCSVGFFCETEHAQCGEANPEGTCVLRTEACTRIYQPVCGCDGKTYANDCERIAAAARKDHDGECKS</sequence>
<dbReference type="STRING" id="1029756.W911_05940"/>
<keyword evidence="1" id="KW-0732">Signal</keyword>
<dbReference type="InterPro" id="IPR036058">
    <property type="entry name" value="Kazal_dom_sf"/>
</dbReference>
<organism evidence="3 4">
    <name type="scientific">Hyphomicrobium nitrativorans NL23</name>
    <dbReference type="NCBI Taxonomy" id="1029756"/>
    <lineage>
        <taxon>Bacteria</taxon>
        <taxon>Pseudomonadati</taxon>
        <taxon>Pseudomonadota</taxon>
        <taxon>Alphaproteobacteria</taxon>
        <taxon>Hyphomicrobiales</taxon>
        <taxon>Hyphomicrobiaceae</taxon>
        <taxon>Hyphomicrobium</taxon>
    </lineage>
</organism>